<reference evidence="2" key="1">
    <citation type="journal article" date="2024" name="Proc. Natl. Acad. Sci. U.S.A.">
        <title>Extraordinary preservation of gene collinearity over three hundred million years revealed in homosporous lycophytes.</title>
        <authorList>
            <person name="Li C."/>
            <person name="Wickell D."/>
            <person name="Kuo L.Y."/>
            <person name="Chen X."/>
            <person name="Nie B."/>
            <person name="Liao X."/>
            <person name="Peng D."/>
            <person name="Ji J."/>
            <person name="Jenkins J."/>
            <person name="Williams M."/>
            <person name="Shu S."/>
            <person name="Plott C."/>
            <person name="Barry K."/>
            <person name="Rajasekar S."/>
            <person name="Grimwood J."/>
            <person name="Han X."/>
            <person name="Sun S."/>
            <person name="Hou Z."/>
            <person name="He W."/>
            <person name="Dai G."/>
            <person name="Sun C."/>
            <person name="Schmutz J."/>
            <person name="Leebens-Mack J.H."/>
            <person name="Li F.W."/>
            <person name="Wang L."/>
        </authorList>
    </citation>
    <scope>NUCLEOTIDE SEQUENCE [LARGE SCALE GENOMIC DNA]</scope>
    <source>
        <strain evidence="2">cv. PW_Plant_1</strain>
    </source>
</reference>
<accession>A0ACC2DKG2</accession>
<organism evidence="1 2">
    <name type="scientific">Diphasiastrum complanatum</name>
    <name type="common">Issler's clubmoss</name>
    <name type="synonym">Lycopodium complanatum</name>
    <dbReference type="NCBI Taxonomy" id="34168"/>
    <lineage>
        <taxon>Eukaryota</taxon>
        <taxon>Viridiplantae</taxon>
        <taxon>Streptophyta</taxon>
        <taxon>Embryophyta</taxon>
        <taxon>Tracheophyta</taxon>
        <taxon>Lycopodiopsida</taxon>
        <taxon>Lycopodiales</taxon>
        <taxon>Lycopodiaceae</taxon>
        <taxon>Lycopodioideae</taxon>
        <taxon>Diphasiastrum</taxon>
    </lineage>
</organism>
<dbReference type="Proteomes" id="UP001162992">
    <property type="component" value="Chromosome 5"/>
</dbReference>
<keyword evidence="2" id="KW-1185">Reference proteome</keyword>
<dbReference type="EMBL" id="CM055096">
    <property type="protein sequence ID" value="KAJ7554718.1"/>
    <property type="molecule type" value="Genomic_DNA"/>
</dbReference>
<protein>
    <submittedName>
        <fullName evidence="1">Uncharacterized protein</fullName>
    </submittedName>
</protein>
<proteinExistence type="predicted"/>
<evidence type="ECO:0000313" key="1">
    <source>
        <dbReference type="EMBL" id="KAJ7554718.1"/>
    </source>
</evidence>
<comment type="caution">
    <text evidence="1">The sequence shown here is derived from an EMBL/GenBank/DDBJ whole genome shotgun (WGS) entry which is preliminary data.</text>
</comment>
<gene>
    <name evidence="1" type="ORF">O6H91_05G006300</name>
</gene>
<evidence type="ECO:0000313" key="2">
    <source>
        <dbReference type="Proteomes" id="UP001162992"/>
    </source>
</evidence>
<name>A0ACC2DKG2_DIPCM</name>
<sequence>MSCGSGCNCCPKCGCSVACRCSGRIMNDFLVKESAGDYSFLGINAPVVADNCDKCANGGVCDCGKKSRMGTVSGENCDKCANGGVCDCGKKSKTVAQENCDKCANGGTCNCGKN</sequence>